<organism evidence="1 4">
    <name type="scientific">Campylobacter coli</name>
    <dbReference type="NCBI Taxonomy" id="195"/>
    <lineage>
        <taxon>Bacteria</taxon>
        <taxon>Pseudomonadati</taxon>
        <taxon>Campylobacterota</taxon>
        <taxon>Epsilonproteobacteria</taxon>
        <taxon>Campylobacterales</taxon>
        <taxon>Campylobacteraceae</taxon>
        <taxon>Campylobacter</taxon>
    </lineage>
</organism>
<reference evidence="1 4" key="1">
    <citation type="submission" date="2019-01" db="EMBL/GenBank/DDBJ databases">
        <authorList>
            <consortium name="PulseNet: The National Subtyping Network for Foodborne Disease Surveillance"/>
            <person name="Tarr C.L."/>
            <person name="Trees E."/>
            <person name="Katz L.S."/>
            <person name="Carleton-Romer H.A."/>
            <person name="Stroika S."/>
            <person name="Kucerova Z."/>
            <person name="Roache K.F."/>
            <person name="Sabol A.L."/>
            <person name="Besser J."/>
            <person name="Gerner-Smidt P."/>
        </authorList>
    </citation>
    <scope>NUCLEOTIDE SEQUENCE [LARGE SCALE GENOMIC DNA]</scope>
    <source>
        <strain evidence="2 3">PNUSAC001435</strain>
        <strain evidence="1 4">PNUSAC007828</strain>
    </source>
</reference>
<dbReference type="Proteomes" id="UP000382436">
    <property type="component" value="Unassembled WGS sequence"/>
</dbReference>
<evidence type="ECO:0000313" key="3">
    <source>
        <dbReference type="Proteomes" id="UP000382436"/>
    </source>
</evidence>
<accession>A0A644SCT9</accession>
<evidence type="ECO:0008006" key="5">
    <source>
        <dbReference type="Google" id="ProtNLM"/>
    </source>
</evidence>
<dbReference type="Proteomes" id="UP000576616">
    <property type="component" value="Unassembled WGS sequence"/>
</dbReference>
<proteinExistence type="predicted"/>
<dbReference type="EMBL" id="AABKAB010000002">
    <property type="protein sequence ID" value="EAH8156637.1"/>
    <property type="molecule type" value="Genomic_DNA"/>
</dbReference>
<gene>
    <name evidence="2" type="ORF">BZ274_04395</name>
    <name evidence="1" type="ORF">ES716_01560</name>
</gene>
<protein>
    <recommendedName>
        <fullName evidence="5">Periplasmic protein</fullName>
    </recommendedName>
</protein>
<dbReference type="EMBL" id="AACBVJ010000007">
    <property type="protein sequence ID" value="EAJ9197420.1"/>
    <property type="molecule type" value="Genomic_DNA"/>
</dbReference>
<evidence type="ECO:0000313" key="1">
    <source>
        <dbReference type="EMBL" id="EAH8156637.1"/>
    </source>
</evidence>
<evidence type="ECO:0000313" key="2">
    <source>
        <dbReference type="EMBL" id="EAJ9197420.1"/>
    </source>
</evidence>
<comment type="caution">
    <text evidence="1">The sequence shown here is derived from an EMBL/GenBank/DDBJ whole genome shotgun (WGS) entry which is preliminary data.</text>
</comment>
<sequence>MKIGLLLSFFVSLVCAQIYKGEIYFYDLKDKQVFAIVYDNAPFVPIFDRDVNQTSSSFLILSDLDTNIEIALFQTANSWEDGEKKYKISSSKELVFDNKKIQGNKLGTTTLELIKEQNNIRIKRSLDFLAHQDEIRQFRPMHNDIVSFEQIRQKPIVLKDGKLSFEEWYYFYEEDNRAILELNNFVFDMDKKVFLNLNELYDVDNLKFKELLHQKLKLVCDECFDDMEQVSFNNNFLLTNSGLRLCYLPYENHYLDENICVDFNENEIKEFKK</sequence>
<dbReference type="AlphaFoldDB" id="A0A644SCT9"/>
<evidence type="ECO:0000313" key="4">
    <source>
        <dbReference type="Proteomes" id="UP000576616"/>
    </source>
</evidence>
<name>A0A644SCT9_CAMCO</name>